<dbReference type="CDD" id="cd00167">
    <property type="entry name" value="SANT"/>
    <property type="match status" value="1"/>
</dbReference>
<dbReference type="InterPro" id="IPR001005">
    <property type="entry name" value="SANT/Myb"/>
</dbReference>
<accession>A0AAV6HQU7</accession>
<proteinExistence type="predicted"/>
<comment type="caution">
    <text evidence="6">The sequence shown here is derived from an EMBL/GenBank/DDBJ whole genome shotgun (WGS) entry which is preliminary data.</text>
</comment>
<dbReference type="InterPro" id="IPR009057">
    <property type="entry name" value="Homeodomain-like_sf"/>
</dbReference>
<gene>
    <name evidence="6" type="ORF">RHGRI_036424</name>
</gene>
<dbReference type="PROSITE" id="PS50090">
    <property type="entry name" value="MYB_LIKE"/>
    <property type="match status" value="1"/>
</dbReference>
<dbReference type="SUPFAM" id="SSF46689">
    <property type="entry name" value="Homeodomain-like"/>
    <property type="match status" value="1"/>
</dbReference>
<dbReference type="AlphaFoldDB" id="A0AAV6HQU7"/>
<name>A0AAV6HQU7_9ERIC</name>
<evidence type="ECO:0000256" key="3">
    <source>
        <dbReference type="SAM" id="MobiDB-lite"/>
    </source>
</evidence>
<feature type="domain" description="Myb-like" evidence="4">
    <location>
        <begin position="6"/>
        <end position="39"/>
    </location>
</feature>
<evidence type="ECO:0000313" key="7">
    <source>
        <dbReference type="Proteomes" id="UP000823749"/>
    </source>
</evidence>
<comment type="subcellular location">
    <subcellularLocation>
        <location evidence="1">Nucleus</location>
    </subcellularLocation>
</comment>
<dbReference type="InterPro" id="IPR017930">
    <property type="entry name" value="Myb_dom"/>
</dbReference>
<keyword evidence="7" id="KW-1185">Reference proteome</keyword>
<evidence type="ECO:0000313" key="6">
    <source>
        <dbReference type="EMBL" id="KAG5515372.1"/>
    </source>
</evidence>
<dbReference type="Proteomes" id="UP000823749">
    <property type="component" value="Chromosome 13"/>
</dbReference>
<feature type="region of interest" description="Disordered" evidence="3">
    <location>
        <begin position="44"/>
        <end position="73"/>
    </location>
</feature>
<evidence type="ECO:0000259" key="5">
    <source>
        <dbReference type="PROSITE" id="PS51294"/>
    </source>
</evidence>
<dbReference type="PROSITE" id="PS51294">
    <property type="entry name" value="HTH_MYB"/>
    <property type="match status" value="1"/>
</dbReference>
<evidence type="ECO:0000256" key="2">
    <source>
        <dbReference type="ARBA" id="ARBA00023242"/>
    </source>
</evidence>
<evidence type="ECO:0000259" key="4">
    <source>
        <dbReference type="PROSITE" id="PS50090"/>
    </source>
</evidence>
<dbReference type="GO" id="GO:0005634">
    <property type="term" value="C:nucleus"/>
    <property type="evidence" value="ECO:0007669"/>
    <property type="project" value="UniProtKB-SubCell"/>
</dbReference>
<feature type="domain" description="HTH myb-type" evidence="5">
    <location>
        <begin position="6"/>
        <end position="39"/>
    </location>
</feature>
<dbReference type="EMBL" id="JACTNZ010000013">
    <property type="protein sequence ID" value="KAG5515372.1"/>
    <property type="molecule type" value="Genomic_DNA"/>
</dbReference>
<keyword evidence="2" id="KW-0539">Nucleus</keyword>
<organism evidence="6 7">
    <name type="scientific">Rhododendron griersonianum</name>
    <dbReference type="NCBI Taxonomy" id="479676"/>
    <lineage>
        <taxon>Eukaryota</taxon>
        <taxon>Viridiplantae</taxon>
        <taxon>Streptophyta</taxon>
        <taxon>Embryophyta</taxon>
        <taxon>Tracheophyta</taxon>
        <taxon>Spermatophyta</taxon>
        <taxon>Magnoliopsida</taxon>
        <taxon>eudicotyledons</taxon>
        <taxon>Gunneridae</taxon>
        <taxon>Pentapetalae</taxon>
        <taxon>asterids</taxon>
        <taxon>Ericales</taxon>
        <taxon>Ericaceae</taxon>
        <taxon>Ericoideae</taxon>
        <taxon>Rhodoreae</taxon>
        <taxon>Rhododendron</taxon>
    </lineage>
</organism>
<reference evidence="6 7" key="1">
    <citation type="submission" date="2020-08" db="EMBL/GenBank/DDBJ databases">
        <title>Plant Genome Project.</title>
        <authorList>
            <person name="Zhang R.-G."/>
        </authorList>
    </citation>
    <scope>NUCLEOTIDE SEQUENCE [LARGE SCALE GENOMIC DNA]</scope>
    <source>
        <strain evidence="6">WSP0</strain>
        <tissue evidence="6">Leaf</tissue>
    </source>
</reference>
<sequence>MGKMAQEEIRKGPWTEHEDVQLVFYVNLFGDRRWDFVAKVSASSNAPADSMPNTESFSPSNNPAVDSMPVKETKERSFYDTGGDIEMWAPMGKKDKEVEESDKVYSMDDIWKDIDLENDTIKSIQAMASPIWNYCPDLLWMMEEVDSKMFPTMTDQFFASSTLTG</sequence>
<dbReference type="Gene3D" id="1.10.10.60">
    <property type="entry name" value="Homeodomain-like"/>
    <property type="match status" value="1"/>
</dbReference>
<protein>
    <submittedName>
        <fullName evidence="6">Uncharacterized protein</fullName>
    </submittedName>
</protein>
<feature type="compositionally biased region" description="Polar residues" evidence="3">
    <location>
        <begin position="44"/>
        <end position="64"/>
    </location>
</feature>
<evidence type="ECO:0000256" key="1">
    <source>
        <dbReference type="ARBA" id="ARBA00004123"/>
    </source>
</evidence>